<keyword evidence="4 8" id="KW-0418">Kinase</keyword>
<comment type="similarity">
    <text evidence="1 8">Belongs to the inositol phosphokinase (IPK) family.</text>
</comment>
<reference evidence="10" key="1">
    <citation type="submission" date="2021-02" db="EMBL/GenBank/DDBJ databases">
        <authorList>
            <person name="Nowell W R."/>
        </authorList>
    </citation>
    <scope>NUCLEOTIDE SEQUENCE</scope>
</reference>
<evidence type="ECO:0000256" key="7">
    <source>
        <dbReference type="ARBA" id="ARBA00036525"/>
    </source>
</evidence>
<dbReference type="GO" id="GO:0005737">
    <property type="term" value="C:cytoplasm"/>
    <property type="evidence" value="ECO:0007669"/>
    <property type="project" value="TreeGrafter"/>
</dbReference>
<evidence type="ECO:0000256" key="8">
    <source>
        <dbReference type="RuleBase" id="RU363090"/>
    </source>
</evidence>
<dbReference type="Proteomes" id="UP000663852">
    <property type="component" value="Unassembled WGS sequence"/>
</dbReference>
<evidence type="ECO:0000256" key="2">
    <source>
        <dbReference type="ARBA" id="ARBA00022679"/>
    </source>
</evidence>
<comment type="caution">
    <text evidence="10">The sequence shown here is derived from an EMBL/GenBank/DDBJ whole genome shotgun (WGS) entry which is preliminary data.</text>
</comment>
<dbReference type="GO" id="GO:0005634">
    <property type="term" value="C:nucleus"/>
    <property type="evidence" value="ECO:0007669"/>
    <property type="project" value="TreeGrafter"/>
</dbReference>
<sequence>MLSLNASSLIVRSTSSHFLQMISDDVMTLPQLPPGTEPLVHQVAGHFYGRSKTKFGLLQRCSNGNVLKPLLNPPRGPREHKFYTHIFSANASSELRALRPFLPQLLGTYEFGGMTYLELENAIRSYQCPCVIDIKLGRITYDQEATPEKIERQIAKFEPAAEIGFQLLGWKSYQQSDNSYIYHDKKCSRSLTKDEVLHGLAHFFGAPERNIRAIVHKVLDRLNDLERIMVKQFEFVFIASSLLIIYEGKAQDSETHKVEYPVDYDLEEQQKKPHAACDLLRYDLKMCLLASDCCKLGHTPKECLSNEKLREFVPEECRRLSYTFFECKRSMIDMRARFRGRKGEIY</sequence>
<dbReference type="GO" id="GO:0008440">
    <property type="term" value="F:inositol-1,4,5-trisphosphate 3-kinase activity"/>
    <property type="evidence" value="ECO:0007669"/>
    <property type="project" value="TreeGrafter"/>
</dbReference>
<dbReference type="InterPro" id="IPR038286">
    <property type="entry name" value="IPK_sf"/>
</dbReference>
<dbReference type="Gene3D" id="3.30.470.160">
    <property type="entry name" value="Inositol polyphosphate kinase"/>
    <property type="match status" value="1"/>
</dbReference>
<name>A0A815FD01_ADIRI</name>
<dbReference type="Pfam" id="PF10203">
    <property type="entry name" value="Pet191_N"/>
    <property type="match status" value="1"/>
</dbReference>
<dbReference type="EC" id="2.7.-.-" evidence="8"/>
<keyword evidence="5" id="KW-0067">ATP-binding</keyword>
<evidence type="ECO:0000313" key="9">
    <source>
        <dbReference type="EMBL" id="CAF1299938.1"/>
    </source>
</evidence>
<dbReference type="SUPFAM" id="SSF56104">
    <property type="entry name" value="SAICAR synthase-like"/>
    <property type="match status" value="1"/>
</dbReference>
<dbReference type="GO" id="GO:0051765">
    <property type="term" value="F:inositol tetrakisphosphate kinase activity"/>
    <property type="evidence" value="ECO:0007669"/>
    <property type="project" value="TreeGrafter"/>
</dbReference>
<evidence type="ECO:0000256" key="6">
    <source>
        <dbReference type="ARBA" id="ARBA00036164"/>
    </source>
</evidence>
<dbReference type="Proteomes" id="UP000663828">
    <property type="component" value="Unassembled WGS sequence"/>
</dbReference>
<protein>
    <recommendedName>
        <fullName evidence="8">Kinase</fullName>
        <ecNumber evidence="8">2.7.-.-</ecNumber>
    </recommendedName>
</protein>
<evidence type="ECO:0000256" key="4">
    <source>
        <dbReference type="ARBA" id="ARBA00022777"/>
    </source>
</evidence>
<dbReference type="PANTHER" id="PTHR12400:SF51">
    <property type="entry name" value="INOSITOL POLYPHOSPHATE MULTIKINASE"/>
    <property type="match status" value="1"/>
</dbReference>
<dbReference type="EMBL" id="CAJNOR010002677">
    <property type="protein sequence ID" value="CAF1326927.1"/>
    <property type="molecule type" value="Genomic_DNA"/>
</dbReference>
<accession>A0A815FD01</accession>
<comment type="catalytic activity">
    <reaction evidence="7">
        <text>1D-myo-inositol 1,3,4,6-tetrakisphosphate + ATP = 1D-myo-inositol 1,3,4,5,6-pentakisphosphate + ADP + H(+)</text>
        <dbReference type="Rhea" id="RHEA:12717"/>
        <dbReference type="ChEBI" id="CHEBI:15378"/>
        <dbReference type="ChEBI" id="CHEBI:30616"/>
        <dbReference type="ChEBI" id="CHEBI:57660"/>
        <dbReference type="ChEBI" id="CHEBI:57733"/>
        <dbReference type="ChEBI" id="CHEBI:456216"/>
        <dbReference type="EC" id="2.7.1.140"/>
    </reaction>
</comment>
<dbReference type="AlphaFoldDB" id="A0A815FD01"/>
<dbReference type="Pfam" id="PF03770">
    <property type="entry name" value="IPK"/>
    <property type="match status" value="1"/>
</dbReference>
<keyword evidence="11" id="KW-1185">Reference proteome</keyword>
<evidence type="ECO:0000256" key="5">
    <source>
        <dbReference type="ARBA" id="ARBA00022840"/>
    </source>
</evidence>
<dbReference type="InterPro" id="IPR018793">
    <property type="entry name" value="Cyt_c_oxidase_assmbl_Pet191"/>
</dbReference>
<evidence type="ECO:0000313" key="11">
    <source>
        <dbReference type="Proteomes" id="UP000663828"/>
    </source>
</evidence>
<evidence type="ECO:0000256" key="1">
    <source>
        <dbReference type="ARBA" id="ARBA00007374"/>
    </source>
</evidence>
<dbReference type="OrthoDB" id="282149at2759"/>
<evidence type="ECO:0000256" key="3">
    <source>
        <dbReference type="ARBA" id="ARBA00022741"/>
    </source>
</evidence>
<keyword evidence="3" id="KW-0547">Nucleotide-binding</keyword>
<comment type="catalytic activity">
    <reaction evidence="6">
        <text>1D-myo-inositol 1,4,5-trisphosphate + 2 ATP = 1D-myo-inositol 1,3,4,5,6-pentakisphosphate + 2 ADP + 2 H(+)</text>
        <dbReference type="Rhea" id="RHEA:32359"/>
        <dbReference type="ChEBI" id="CHEBI:15378"/>
        <dbReference type="ChEBI" id="CHEBI:30616"/>
        <dbReference type="ChEBI" id="CHEBI:57733"/>
        <dbReference type="ChEBI" id="CHEBI:203600"/>
        <dbReference type="ChEBI" id="CHEBI:456216"/>
        <dbReference type="EC" id="2.7.1.151"/>
    </reaction>
</comment>
<evidence type="ECO:0000313" key="10">
    <source>
        <dbReference type="EMBL" id="CAF1326927.1"/>
    </source>
</evidence>
<proteinExistence type="inferred from homology"/>
<organism evidence="10 11">
    <name type="scientific">Adineta ricciae</name>
    <name type="common">Rotifer</name>
    <dbReference type="NCBI Taxonomy" id="249248"/>
    <lineage>
        <taxon>Eukaryota</taxon>
        <taxon>Metazoa</taxon>
        <taxon>Spiralia</taxon>
        <taxon>Gnathifera</taxon>
        <taxon>Rotifera</taxon>
        <taxon>Eurotatoria</taxon>
        <taxon>Bdelloidea</taxon>
        <taxon>Adinetida</taxon>
        <taxon>Adinetidae</taxon>
        <taxon>Adineta</taxon>
    </lineage>
</organism>
<dbReference type="GO" id="GO:0005524">
    <property type="term" value="F:ATP binding"/>
    <property type="evidence" value="ECO:0007669"/>
    <property type="project" value="UniProtKB-KW"/>
</dbReference>
<gene>
    <name evidence="9" type="ORF">EDS130_LOCUS30550</name>
    <name evidence="10" type="ORF">XAT740_LOCUS30224</name>
</gene>
<dbReference type="PANTHER" id="PTHR12400">
    <property type="entry name" value="INOSITOL POLYPHOSPHATE KINASE"/>
    <property type="match status" value="1"/>
</dbReference>
<dbReference type="EMBL" id="CAJNOJ010000215">
    <property type="protein sequence ID" value="CAF1299938.1"/>
    <property type="molecule type" value="Genomic_DNA"/>
</dbReference>
<keyword evidence="2 8" id="KW-0808">Transferase</keyword>
<dbReference type="GO" id="GO:0032958">
    <property type="term" value="P:inositol phosphate biosynthetic process"/>
    <property type="evidence" value="ECO:0007669"/>
    <property type="project" value="InterPro"/>
</dbReference>
<dbReference type="InterPro" id="IPR005522">
    <property type="entry name" value="IPK"/>
</dbReference>